<evidence type="ECO:0000313" key="2">
    <source>
        <dbReference type="EMBL" id="MCY1080214.1"/>
    </source>
</evidence>
<dbReference type="EMBL" id="JAPNKA010000001">
    <property type="protein sequence ID" value="MCY1080214.1"/>
    <property type="molecule type" value="Genomic_DNA"/>
</dbReference>
<evidence type="ECO:0000256" key="1">
    <source>
        <dbReference type="SAM" id="MobiDB-lite"/>
    </source>
</evidence>
<dbReference type="Proteomes" id="UP001207654">
    <property type="component" value="Unassembled WGS sequence"/>
</dbReference>
<sequence length="54" mass="5640">MSDPLHIGVEQLQALGRTPEALATGEALATELARQGQPLCARPPGGRARSRPPP</sequence>
<gene>
    <name evidence="2" type="ORF">OV287_37755</name>
</gene>
<keyword evidence="3" id="KW-1185">Reference proteome</keyword>
<comment type="caution">
    <text evidence="2">The sequence shown here is derived from an EMBL/GenBank/DDBJ whole genome shotgun (WGS) entry which is preliminary data.</text>
</comment>
<reference evidence="2 3" key="1">
    <citation type="submission" date="2022-11" db="EMBL/GenBank/DDBJ databases">
        <title>Minimal conservation of predation-associated metabolite biosynthetic gene clusters underscores biosynthetic potential of Myxococcota including descriptions for ten novel species: Archangium lansinium sp. nov., Myxococcus landrumus sp. nov., Nannocystis bai.</title>
        <authorList>
            <person name="Ahearne A."/>
            <person name="Stevens C."/>
            <person name="Phillips K."/>
        </authorList>
    </citation>
    <scope>NUCLEOTIDE SEQUENCE [LARGE SCALE GENOMIC DNA]</scope>
    <source>
        <strain evidence="2 3">MIWBW</strain>
    </source>
</reference>
<protein>
    <submittedName>
        <fullName evidence="2">Uncharacterized protein</fullName>
    </submittedName>
</protein>
<accession>A0ABT4AH37</accession>
<organism evidence="2 3">
    <name type="scientific">Archangium lansingense</name>
    <dbReference type="NCBI Taxonomy" id="2995310"/>
    <lineage>
        <taxon>Bacteria</taxon>
        <taxon>Pseudomonadati</taxon>
        <taxon>Myxococcota</taxon>
        <taxon>Myxococcia</taxon>
        <taxon>Myxococcales</taxon>
        <taxon>Cystobacterineae</taxon>
        <taxon>Archangiaceae</taxon>
        <taxon>Archangium</taxon>
    </lineage>
</organism>
<proteinExistence type="predicted"/>
<dbReference type="RefSeq" id="WP_267538888.1">
    <property type="nucleotide sequence ID" value="NZ_JAPNKA010000001.1"/>
</dbReference>
<name>A0ABT4AH37_9BACT</name>
<feature type="region of interest" description="Disordered" evidence="1">
    <location>
        <begin position="33"/>
        <end position="54"/>
    </location>
</feature>
<evidence type="ECO:0000313" key="3">
    <source>
        <dbReference type="Proteomes" id="UP001207654"/>
    </source>
</evidence>